<dbReference type="Proteomes" id="UP000535838">
    <property type="component" value="Unassembled WGS sequence"/>
</dbReference>
<name>A0A841SU57_9BACL</name>
<protein>
    <submittedName>
        <fullName evidence="1">Transcriptional regulator</fullName>
    </submittedName>
</protein>
<gene>
    <name evidence="1" type="ORF">H7B67_05505</name>
</gene>
<sequence length="139" mass="15898">MKLHKATFQHVESELGCYHDTRKEIIVLRNEILRGGGRGDDENVGGGRGNLPGDPTGRKAVLLTSHKKLEQLQAIVDAIESIVERLPEEKQRLIHLKYWSRTQRLTWEGIGMEINVSARQAMRWRDEIIAAIAHKIGWR</sequence>
<evidence type="ECO:0000313" key="2">
    <source>
        <dbReference type="Proteomes" id="UP000535838"/>
    </source>
</evidence>
<reference evidence="1 2" key="1">
    <citation type="submission" date="2020-08" db="EMBL/GenBank/DDBJ databases">
        <title>Cohnella phylogeny.</title>
        <authorList>
            <person name="Dunlap C."/>
        </authorList>
    </citation>
    <scope>NUCLEOTIDE SEQUENCE [LARGE SCALE GENOMIC DNA]</scope>
    <source>
        <strain evidence="1 2">DSM 25241</strain>
    </source>
</reference>
<accession>A0A841SU57</accession>
<keyword evidence="2" id="KW-1185">Reference proteome</keyword>
<comment type="caution">
    <text evidence="1">The sequence shown here is derived from an EMBL/GenBank/DDBJ whole genome shotgun (WGS) entry which is preliminary data.</text>
</comment>
<dbReference type="NCBIfam" id="TIGR01636">
    <property type="entry name" value="phage_rinA"/>
    <property type="match status" value="1"/>
</dbReference>
<dbReference type="AlphaFoldDB" id="A0A841SU57"/>
<organism evidence="1 2">
    <name type="scientific">Cohnella thailandensis</name>
    <dbReference type="NCBI Taxonomy" id="557557"/>
    <lineage>
        <taxon>Bacteria</taxon>
        <taxon>Bacillati</taxon>
        <taxon>Bacillota</taxon>
        <taxon>Bacilli</taxon>
        <taxon>Bacillales</taxon>
        <taxon>Paenibacillaceae</taxon>
        <taxon>Cohnella</taxon>
    </lineage>
</organism>
<proteinExistence type="predicted"/>
<evidence type="ECO:0000313" key="1">
    <source>
        <dbReference type="EMBL" id="MBB6633555.1"/>
    </source>
</evidence>
<dbReference type="EMBL" id="JACJVQ010000005">
    <property type="protein sequence ID" value="MBB6633555.1"/>
    <property type="molecule type" value="Genomic_DNA"/>
</dbReference>
<dbReference type="InterPro" id="IPR006523">
    <property type="entry name" value="RinA"/>
</dbReference>